<keyword evidence="3" id="KW-1185">Reference proteome</keyword>
<proteinExistence type="predicted"/>
<dbReference type="InterPro" id="IPR046748">
    <property type="entry name" value="HipA_2"/>
</dbReference>
<dbReference type="Proteomes" id="UP000300879">
    <property type="component" value="Chromosome"/>
</dbReference>
<dbReference type="OrthoDB" id="2939938at2"/>
<evidence type="ECO:0000313" key="3">
    <source>
        <dbReference type="Proteomes" id="UP000300879"/>
    </source>
</evidence>
<dbReference type="AlphaFoldDB" id="A0A4P8XH31"/>
<dbReference type="KEGG" id="palo:E6C60_0742"/>
<accession>A0A4P8XH31</accession>
<evidence type="ECO:0000313" key="2">
    <source>
        <dbReference type="EMBL" id="QCT01463.1"/>
    </source>
</evidence>
<sequence>MLVQRIYVDAFLKQLGQGMSAPLVVLGSDQMRYILKNQRVSLQGQLKVWDCMFLNELLTTMIAEYLHVPTPPAAIAELDKRILENGPTLRFAHRFTEGIHFASLEIPDREENLLENYEQLRAMGKPYVNRTWNSFFSNIINVDDIPKIIAMDLLIGNFDRYNNSGNLIVAQTNEGRMVFSIDHGHAFFGPVWDTNKMAILRSVNTPQFVPHFISGLQQPTQGGWLNGMGRVFRAIQENIDLTNPSDHSFLSVIYEIECLSEATLDGWFSEIPDEWYVDKANQIGLMKHFLLHQKNNLRAIIQQMAEREAFINFRGGMLQWKGLRAGTV</sequence>
<protein>
    <recommendedName>
        <fullName evidence="1">HipA-like kinase domain-containing protein</fullName>
    </recommendedName>
</protein>
<organism evidence="2 3">
    <name type="scientific">Paenibacillus algicola</name>
    <dbReference type="NCBI Taxonomy" id="2565926"/>
    <lineage>
        <taxon>Bacteria</taxon>
        <taxon>Bacillati</taxon>
        <taxon>Bacillota</taxon>
        <taxon>Bacilli</taxon>
        <taxon>Bacillales</taxon>
        <taxon>Paenibacillaceae</taxon>
        <taxon>Paenibacillus</taxon>
    </lineage>
</organism>
<name>A0A4P8XH31_9BACL</name>
<dbReference type="EMBL" id="CP040396">
    <property type="protein sequence ID" value="QCT01463.1"/>
    <property type="molecule type" value="Genomic_DNA"/>
</dbReference>
<evidence type="ECO:0000259" key="1">
    <source>
        <dbReference type="Pfam" id="PF20613"/>
    </source>
</evidence>
<reference evidence="2 3" key="1">
    <citation type="submission" date="2019-05" db="EMBL/GenBank/DDBJ databases">
        <authorList>
            <person name="Chen C."/>
        </authorList>
    </citation>
    <scope>NUCLEOTIDE SEQUENCE [LARGE SCALE GENOMIC DNA]</scope>
    <source>
        <strain evidence="2 3">HB172198</strain>
    </source>
</reference>
<feature type="domain" description="HipA-like kinase" evidence="1">
    <location>
        <begin position="10"/>
        <end position="188"/>
    </location>
</feature>
<dbReference type="RefSeq" id="WP_138224595.1">
    <property type="nucleotide sequence ID" value="NZ_CP040396.1"/>
</dbReference>
<dbReference type="Pfam" id="PF20613">
    <property type="entry name" value="HipA_2"/>
    <property type="match status" value="1"/>
</dbReference>
<gene>
    <name evidence="2" type="ORF">E6C60_0742</name>
</gene>